<protein>
    <recommendedName>
        <fullName evidence="3">4'-phosphopantetheinyl transferase</fullName>
    </recommendedName>
</protein>
<sequence>MDPKLNAGYQDLVSQFAGREVRIHFVDEPPEAQSLATYGRTLKAVARTRHRLARSPGFLIAKPEIADRLFHAPKTRTERGRRLWAASRIALTHVLAPYLKNETQAWAEAVMVSLAHCPGKGVATAIRVSRGDAPRLAGIGVDIEPELRTVSRKVLERIRTDDDRFGPLNSLEVWVAKEACAKASPRPLNLSEIALKAYAGSNRLIVQAFAPSIDFRVLLLEVPHYVVALALSYPSHPYAVVSGD</sequence>
<dbReference type="SUPFAM" id="SSF56214">
    <property type="entry name" value="4'-phosphopantetheinyl transferase"/>
    <property type="match status" value="1"/>
</dbReference>
<dbReference type="EMBL" id="AP021858">
    <property type="protein sequence ID" value="BBO23076.1"/>
    <property type="molecule type" value="Genomic_DNA"/>
</dbReference>
<evidence type="ECO:0000313" key="2">
    <source>
        <dbReference type="Proteomes" id="UP000662873"/>
    </source>
</evidence>
<dbReference type="GO" id="GO:0000287">
    <property type="term" value="F:magnesium ion binding"/>
    <property type="evidence" value="ECO:0007669"/>
    <property type="project" value="InterPro"/>
</dbReference>
<dbReference type="GO" id="GO:0008897">
    <property type="term" value="F:holo-[acyl-carrier-protein] synthase activity"/>
    <property type="evidence" value="ECO:0007669"/>
    <property type="project" value="InterPro"/>
</dbReference>
<reference evidence="1" key="1">
    <citation type="journal article" name="DNA Res.">
        <title>The physiological potential of anammox bacteria as revealed by their core genome structure.</title>
        <authorList>
            <person name="Okubo T."/>
            <person name="Toyoda A."/>
            <person name="Fukuhara K."/>
            <person name="Uchiyama I."/>
            <person name="Harigaya Y."/>
            <person name="Kuroiwa M."/>
            <person name="Suzuki T."/>
            <person name="Murakami Y."/>
            <person name="Suwa Y."/>
            <person name="Takami H."/>
        </authorList>
    </citation>
    <scope>NUCLEOTIDE SEQUENCE</scope>
    <source>
        <strain evidence="1">317325-2</strain>
    </source>
</reference>
<organism evidence="1 2">
    <name type="scientific">Candidatus Nitrosymbiomonas proteolyticus</name>
    <dbReference type="NCBI Taxonomy" id="2608984"/>
    <lineage>
        <taxon>Bacteria</taxon>
        <taxon>Bacillati</taxon>
        <taxon>Armatimonadota</taxon>
        <taxon>Armatimonadota incertae sedis</taxon>
        <taxon>Candidatus Nitrosymbiomonas</taxon>
    </lineage>
</organism>
<dbReference type="InterPro" id="IPR037143">
    <property type="entry name" value="4-PPantetheinyl_Trfase_dom_sf"/>
</dbReference>
<accession>A0A809S3G6</accession>
<dbReference type="KEGG" id="npy:NPRO_06710"/>
<dbReference type="AlphaFoldDB" id="A0A809S3G6"/>
<name>A0A809S3G6_9BACT</name>
<dbReference type="Proteomes" id="UP000662873">
    <property type="component" value="Chromosome"/>
</dbReference>
<evidence type="ECO:0000313" key="1">
    <source>
        <dbReference type="EMBL" id="BBO23076.1"/>
    </source>
</evidence>
<evidence type="ECO:0008006" key="3">
    <source>
        <dbReference type="Google" id="ProtNLM"/>
    </source>
</evidence>
<proteinExistence type="predicted"/>
<gene>
    <name evidence="1" type="ORF">NPRO_06710</name>
</gene>